<keyword evidence="2" id="KW-1185">Reference proteome</keyword>
<evidence type="ECO:0000313" key="1">
    <source>
        <dbReference type="EMBL" id="EEF39779.1"/>
    </source>
</evidence>
<reference evidence="2" key="1">
    <citation type="journal article" date="2010" name="Nat. Biotechnol.">
        <title>Draft genome sequence of the oilseed species Ricinus communis.</title>
        <authorList>
            <person name="Chan A.P."/>
            <person name="Crabtree J."/>
            <person name="Zhao Q."/>
            <person name="Lorenzi H."/>
            <person name="Orvis J."/>
            <person name="Puiu D."/>
            <person name="Melake-Berhan A."/>
            <person name="Jones K.M."/>
            <person name="Redman J."/>
            <person name="Chen G."/>
            <person name="Cahoon E.B."/>
            <person name="Gedil M."/>
            <person name="Stanke M."/>
            <person name="Haas B.J."/>
            <person name="Wortman J.R."/>
            <person name="Fraser-Liggett C.M."/>
            <person name="Ravel J."/>
            <person name="Rabinowicz P.D."/>
        </authorList>
    </citation>
    <scope>NUCLEOTIDE SEQUENCE [LARGE SCALE GENOMIC DNA]</scope>
    <source>
        <strain evidence="2">cv. Hale</strain>
    </source>
</reference>
<sequence>MSDEVFGFPSQEPTSYHAVLSTGNPKDAEKDLLDSTGTSCCLMSGCLHQGHTGKKLLVSAVEVTAFNSEIIIMHVFEQSSKMLYTVNSEFLQKFSGTSTYIL</sequence>
<dbReference type="Proteomes" id="UP000008311">
    <property type="component" value="Unassembled WGS sequence"/>
</dbReference>
<dbReference type="EMBL" id="EQ973897">
    <property type="protein sequence ID" value="EEF39779.1"/>
    <property type="molecule type" value="Genomic_DNA"/>
</dbReference>
<gene>
    <name evidence="1" type="ORF">RCOM_0886910</name>
</gene>
<name>B9S9M3_RICCO</name>
<accession>B9S9M3</accession>
<dbReference type="AlphaFoldDB" id="B9S9M3"/>
<protein>
    <submittedName>
        <fullName evidence="1">Uncharacterized protein</fullName>
    </submittedName>
</protein>
<proteinExistence type="predicted"/>
<evidence type="ECO:0000313" key="2">
    <source>
        <dbReference type="Proteomes" id="UP000008311"/>
    </source>
</evidence>
<dbReference type="InParanoid" id="B9S9M3"/>
<organism evidence="1 2">
    <name type="scientific">Ricinus communis</name>
    <name type="common">Castor bean</name>
    <dbReference type="NCBI Taxonomy" id="3988"/>
    <lineage>
        <taxon>Eukaryota</taxon>
        <taxon>Viridiplantae</taxon>
        <taxon>Streptophyta</taxon>
        <taxon>Embryophyta</taxon>
        <taxon>Tracheophyta</taxon>
        <taxon>Spermatophyta</taxon>
        <taxon>Magnoliopsida</taxon>
        <taxon>eudicotyledons</taxon>
        <taxon>Gunneridae</taxon>
        <taxon>Pentapetalae</taxon>
        <taxon>rosids</taxon>
        <taxon>fabids</taxon>
        <taxon>Malpighiales</taxon>
        <taxon>Euphorbiaceae</taxon>
        <taxon>Acalyphoideae</taxon>
        <taxon>Acalypheae</taxon>
        <taxon>Ricinus</taxon>
    </lineage>
</organism>